<keyword evidence="2" id="KW-1133">Transmembrane helix</keyword>
<evidence type="ECO:0000313" key="4">
    <source>
        <dbReference type="Proteomes" id="UP000186132"/>
    </source>
</evidence>
<dbReference type="AlphaFoldDB" id="A0A1M5C821"/>
<dbReference type="STRING" id="1206085.SAMN05443575_0140"/>
<sequence length="251" mass="26961">MSYGDPAAQQWGRPPPRRSGGRSLRRVLIAVLVLVVLLIAADRVGDVVAQKVAATALRQSQHLGSEPDVDIGGFPFLTQFARGRYDHITVTAADVPVGDDDVRLTLSRLRVVLDDLTVSRDFADYHAEHATAVGTIGYAQLSDALRVDVSYAGHGRIRARKQITVFGQTFTPTITAAPVLTNGALSFAKAQVNGLGDLAAPVSQVLSQVFDVAVPLRNIPFDVDVQRLSMAPDGLRIDLVGSDVTYHRENG</sequence>
<dbReference type="Pfam" id="PF11209">
    <property type="entry name" value="LmeA"/>
    <property type="match status" value="1"/>
</dbReference>
<evidence type="ECO:0000256" key="2">
    <source>
        <dbReference type="SAM" id="Phobius"/>
    </source>
</evidence>
<keyword evidence="4" id="KW-1185">Reference proteome</keyword>
<dbReference type="EMBL" id="FQVU01000001">
    <property type="protein sequence ID" value="SHF50810.1"/>
    <property type="molecule type" value="Genomic_DNA"/>
</dbReference>
<accession>A0A1M5C821</accession>
<evidence type="ECO:0000256" key="1">
    <source>
        <dbReference type="SAM" id="MobiDB-lite"/>
    </source>
</evidence>
<keyword evidence="2" id="KW-0812">Transmembrane</keyword>
<feature type="region of interest" description="Disordered" evidence="1">
    <location>
        <begin position="1"/>
        <end position="21"/>
    </location>
</feature>
<dbReference type="Proteomes" id="UP000186132">
    <property type="component" value="Unassembled WGS sequence"/>
</dbReference>
<gene>
    <name evidence="3" type="ORF">SAMN05443575_0140</name>
</gene>
<proteinExistence type="predicted"/>
<dbReference type="OrthoDB" id="3215846at2"/>
<evidence type="ECO:0008006" key="5">
    <source>
        <dbReference type="Google" id="ProtNLM"/>
    </source>
</evidence>
<name>A0A1M5C821_9ACTN</name>
<keyword evidence="2" id="KW-0472">Membrane</keyword>
<organism evidence="3 4">
    <name type="scientific">Jatrophihabitans endophyticus</name>
    <dbReference type="NCBI Taxonomy" id="1206085"/>
    <lineage>
        <taxon>Bacteria</taxon>
        <taxon>Bacillati</taxon>
        <taxon>Actinomycetota</taxon>
        <taxon>Actinomycetes</taxon>
        <taxon>Jatrophihabitantales</taxon>
        <taxon>Jatrophihabitantaceae</taxon>
        <taxon>Jatrophihabitans</taxon>
    </lineage>
</organism>
<reference evidence="3 4" key="1">
    <citation type="submission" date="2016-11" db="EMBL/GenBank/DDBJ databases">
        <authorList>
            <person name="Jaros S."/>
            <person name="Januszkiewicz K."/>
            <person name="Wedrychowicz H."/>
        </authorList>
    </citation>
    <scope>NUCLEOTIDE SEQUENCE [LARGE SCALE GENOMIC DNA]</scope>
    <source>
        <strain evidence="3 4">DSM 45627</strain>
    </source>
</reference>
<protein>
    <recommendedName>
        <fullName evidence="5">DUF2993 domain-containing protein</fullName>
    </recommendedName>
</protein>
<dbReference type="RefSeq" id="WP_073384714.1">
    <property type="nucleotide sequence ID" value="NZ_FQVU01000001.1"/>
</dbReference>
<evidence type="ECO:0000313" key="3">
    <source>
        <dbReference type="EMBL" id="SHF50810.1"/>
    </source>
</evidence>
<dbReference type="InterPro" id="IPR021373">
    <property type="entry name" value="DUF2993"/>
</dbReference>
<feature type="transmembrane region" description="Helical" evidence="2">
    <location>
        <begin position="23"/>
        <end position="41"/>
    </location>
</feature>